<evidence type="ECO:0000259" key="1">
    <source>
        <dbReference type="Pfam" id="PF13333"/>
    </source>
</evidence>
<proteinExistence type="predicted"/>
<evidence type="ECO:0000313" key="3">
    <source>
        <dbReference type="Proteomes" id="UP000632377"/>
    </source>
</evidence>
<protein>
    <submittedName>
        <fullName evidence="2">IS3 family transposase</fullName>
    </submittedName>
</protein>
<evidence type="ECO:0000313" key="2">
    <source>
        <dbReference type="EMBL" id="MBL4936278.1"/>
    </source>
</evidence>
<organism evidence="2 3">
    <name type="scientific">Clostridium rhizosphaerae</name>
    <dbReference type="NCBI Taxonomy" id="2803861"/>
    <lineage>
        <taxon>Bacteria</taxon>
        <taxon>Bacillati</taxon>
        <taxon>Bacillota</taxon>
        <taxon>Clostridia</taxon>
        <taxon>Eubacteriales</taxon>
        <taxon>Clostridiaceae</taxon>
        <taxon>Clostridium</taxon>
    </lineage>
</organism>
<dbReference type="InterPro" id="IPR001584">
    <property type="entry name" value="Integrase_cat-core"/>
</dbReference>
<gene>
    <name evidence="2" type="ORF">JK636_10950</name>
</gene>
<comment type="caution">
    <text evidence="2">The sequence shown here is derived from an EMBL/GenBank/DDBJ whole genome shotgun (WGS) entry which is preliminary data.</text>
</comment>
<feature type="domain" description="Integrase catalytic" evidence="1">
    <location>
        <begin position="1"/>
        <end position="27"/>
    </location>
</feature>
<keyword evidence="3" id="KW-1185">Reference proteome</keyword>
<dbReference type="EMBL" id="JAESWC010000004">
    <property type="protein sequence ID" value="MBL4936278.1"/>
    <property type="molecule type" value="Genomic_DNA"/>
</dbReference>
<sequence>MYYLYKFDDYEVLKNAVEEYIYYYNTKNVCAV</sequence>
<reference evidence="2 3" key="1">
    <citation type="submission" date="2021-01" db="EMBL/GenBank/DDBJ databases">
        <title>Genome public.</title>
        <authorList>
            <person name="Liu C."/>
            <person name="Sun Q."/>
        </authorList>
    </citation>
    <scope>NUCLEOTIDE SEQUENCE [LARGE SCALE GENOMIC DNA]</scope>
    <source>
        <strain evidence="2 3">YIM B02515</strain>
    </source>
</reference>
<dbReference type="Proteomes" id="UP000632377">
    <property type="component" value="Unassembled WGS sequence"/>
</dbReference>
<name>A0ABS1TE75_9CLOT</name>
<accession>A0ABS1TE75</accession>
<dbReference type="Pfam" id="PF13333">
    <property type="entry name" value="rve_2"/>
    <property type="match status" value="1"/>
</dbReference>